<keyword evidence="1" id="KW-0378">Hydrolase</keyword>
<dbReference type="SMART" id="SM00331">
    <property type="entry name" value="PP2C_SIG"/>
    <property type="match status" value="1"/>
</dbReference>
<dbReference type="PROSITE" id="PS51746">
    <property type="entry name" value="PPM_2"/>
    <property type="match status" value="1"/>
</dbReference>
<keyword evidence="4" id="KW-0418">Kinase</keyword>
<dbReference type="Gene3D" id="3.30.450.20">
    <property type="entry name" value="PAS domain"/>
    <property type="match status" value="1"/>
</dbReference>
<dbReference type="Pfam" id="PF08448">
    <property type="entry name" value="PAS_4"/>
    <property type="match status" value="1"/>
</dbReference>
<evidence type="ECO:0000259" key="3">
    <source>
        <dbReference type="PROSITE" id="PS51746"/>
    </source>
</evidence>
<dbReference type="PROSITE" id="PS50112">
    <property type="entry name" value="PAS"/>
    <property type="match status" value="1"/>
</dbReference>
<dbReference type="GO" id="GO:0016791">
    <property type="term" value="F:phosphatase activity"/>
    <property type="evidence" value="ECO:0007669"/>
    <property type="project" value="TreeGrafter"/>
</dbReference>
<dbReference type="SUPFAM" id="SSF55785">
    <property type="entry name" value="PYP-like sensor domain (PAS domain)"/>
    <property type="match status" value="1"/>
</dbReference>
<dbReference type="NCBIfam" id="TIGR00229">
    <property type="entry name" value="sensory_box"/>
    <property type="match status" value="1"/>
</dbReference>
<gene>
    <name evidence="4" type="ORF">DM484_18255</name>
</gene>
<keyword evidence="4" id="KW-0808">Transferase</keyword>
<dbReference type="AlphaFoldDB" id="A0A2W4R074"/>
<dbReference type="Gene3D" id="3.60.40.10">
    <property type="entry name" value="PPM-type phosphatase domain"/>
    <property type="match status" value="1"/>
</dbReference>
<comment type="caution">
    <text evidence="4">The sequence shown here is derived from an EMBL/GenBank/DDBJ whole genome shotgun (WGS) entry which is preliminary data.</text>
</comment>
<dbReference type="PANTHER" id="PTHR43156">
    <property type="entry name" value="STAGE II SPORULATION PROTEIN E-RELATED"/>
    <property type="match status" value="1"/>
</dbReference>
<sequence length="369" mass="41402">MKNLHLPLTDIILDSLNDGLYVCDRARRIVYWSKSAERLTGWTAEEVVGHRCMDNILVHEDKDGHRLCGEEFCPLHRCMVTNTASTCPVIVFGQTKTGGRVPMLVSVSPIHDREGRVVGGVESFHDFSETYRDMERAKQIQMLSLECDLPQDDRLNFASFYLPHDMIGGDYYAISKLDANCYGFLLADVMGYGVAAALHTMHLSSLWGRYRESLFDPTEFASHMNRELSKIVKGESFATAVCGLIDAAKRTVRFVSAGGPPLVLLNRDGDARQLNAPGLPFGMFADADYDETEFTYAPGDCLLMFTDGAIEIHNAYGQQLKTEGLINILKSLGYPQSNIEMEPLQKALLRFSNDIRLEDDLTFLDVRFF</sequence>
<proteinExistence type="predicted"/>
<feature type="domain" description="PAS" evidence="2">
    <location>
        <begin position="12"/>
        <end position="63"/>
    </location>
</feature>
<dbReference type="InterPro" id="IPR035965">
    <property type="entry name" value="PAS-like_dom_sf"/>
</dbReference>
<evidence type="ECO:0000256" key="1">
    <source>
        <dbReference type="ARBA" id="ARBA00022801"/>
    </source>
</evidence>
<dbReference type="CDD" id="cd00130">
    <property type="entry name" value="PAS"/>
    <property type="match status" value="1"/>
</dbReference>
<dbReference type="InterPro" id="IPR052016">
    <property type="entry name" value="Bact_Sigma-Reg"/>
</dbReference>
<reference evidence="4 5" key="1">
    <citation type="journal article" date="2018" name="Aquat. Microb. Ecol.">
        <title>Gammaproteobacterial methanotrophs dominate.</title>
        <authorList>
            <person name="Rissanen A.J."/>
            <person name="Saarenheimo J."/>
            <person name="Tiirola M."/>
            <person name="Peura S."/>
            <person name="Aalto S.L."/>
            <person name="Karvinen A."/>
            <person name="Nykanen H."/>
        </authorList>
    </citation>
    <scope>NUCLEOTIDE SEQUENCE [LARGE SCALE GENOMIC DNA]</scope>
    <source>
        <strain evidence="4">AMbin10</strain>
    </source>
</reference>
<evidence type="ECO:0000313" key="5">
    <source>
        <dbReference type="Proteomes" id="UP000249396"/>
    </source>
</evidence>
<dbReference type="Proteomes" id="UP000249396">
    <property type="component" value="Unassembled WGS sequence"/>
</dbReference>
<dbReference type="SMART" id="SM00091">
    <property type="entry name" value="PAS"/>
    <property type="match status" value="1"/>
</dbReference>
<dbReference type="EMBL" id="QJPH01000380">
    <property type="protein sequence ID" value="PZN75669.1"/>
    <property type="molecule type" value="Genomic_DNA"/>
</dbReference>
<dbReference type="InterPro" id="IPR036457">
    <property type="entry name" value="PPM-type-like_dom_sf"/>
</dbReference>
<accession>A0A2W4R074</accession>
<evidence type="ECO:0000313" key="4">
    <source>
        <dbReference type="EMBL" id="PZN75669.1"/>
    </source>
</evidence>
<feature type="domain" description="PPM-type phosphatase" evidence="3">
    <location>
        <begin position="159"/>
        <end position="368"/>
    </location>
</feature>
<dbReference type="SUPFAM" id="SSF81606">
    <property type="entry name" value="PP2C-like"/>
    <property type="match status" value="1"/>
</dbReference>
<name>A0A2W4R074_9GAMM</name>
<dbReference type="GO" id="GO:0016301">
    <property type="term" value="F:kinase activity"/>
    <property type="evidence" value="ECO:0007669"/>
    <property type="project" value="UniProtKB-KW"/>
</dbReference>
<dbReference type="PANTHER" id="PTHR43156:SF2">
    <property type="entry name" value="STAGE II SPORULATION PROTEIN E"/>
    <property type="match status" value="1"/>
</dbReference>
<organism evidence="4 5">
    <name type="scientific">Candidatus Methylumidiphilus alinenensis</name>
    <dbReference type="NCBI Taxonomy" id="2202197"/>
    <lineage>
        <taxon>Bacteria</taxon>
        <taxon>Pseudomonadati</taxon>
        <taxon>Pseudomonadota</taxon>
        <taxon>Gammaproteobacteria</taxon>
        <taxon>Methylococcales</taxon>
        <taxon>Candidatus Methylumidiphilus</taxon>
    </lineage>
</organism>
<dbReference type="InterPro" id="IPR000014">
    <property type="entry name" value="PAS"/>
</dbReference>
<dbReference type="Pfam" id="PF07228">
    <property type="entry name" value="SpoIIE"/>
    <property type="match status" value="1"/>
</dbReference>
<dbReference type="InterPro" id="IPR013656">
    <property type="entry name" value="PAS_4"/>
</dbReference>
<dbReference type="InterPro" id="IPR001932">
    <property type="entry name" value="PPM-type_phosphatase-like_dom"/>
</dbReference>
<evidence type="ECO:0000259" key="2">
    <source>
        <dbReference type="PROSITE" id="PS50112"/>
    </source>
</evidence>
<protein>
    <submittedName>
        <fullName evidence="4">Histidine kinase</fullName>
    </submittedName>
</protein>